<dbReference type="AlphaFoldDB" id="A0A2K3JLQ8"/>
<dbReference type="EMBL" id="ASHM01069768">
    <property type="protein sequence ID" value="PNX54968.1"/>
    <property type="molecule type" value="Genomic_DNA"/>
</dbReference>
<feature type="non-terminal residue" evidence="2">
    <location>
        <position position="85"/>
    </location>
</feature>
<reference evidence="2 3" key="1">
    <citation type="journal article" date="2014" name="Am. J. Bot.">
        <title>Genome assembly and annotation for red clover (Trifolium pratense; Fabaceae).</title>
        <authorList>
            <person name="Istvanek J."/>
            <person name="Jaros M."/>
            <person name="Krenek A."/>
            <person name="Repkova J."/>
        </authorList>
    </citation>
    <scope>NUCLEOTIDE SEQUENCE [LARGE SCALE GENOMIC DNA]</scope>
    <source>
        <strain evidence="3">cv. Tatra</strain>
        <tissue evidence="2">Young leaves</tissue>
    </source>
</reference>
<comment type="caution">
    <text evidence="2">The sequence shown here is derived from an EMBL/GenBank/DDBJ whole genome shotgun (WGS) entry which is preliminary data.</text>
</comment>
<dbReference type="InterPro" id="IPR002156">
    <property type="entry name" value="RNaseH_domain"/>
</dbReference>
<reference evidence="2 3" key="2">
    <citation type="journal article" date="2017" name="Front. Plant Sci.">
        <title>Gene Classification and Mining of Molecular Markers Useful in Red Clover (Trifolium pratense) Breeding.</title>
        <authorList>
            <person name="Istvanek J."/>
            <person name="Dluhosova J."/>
            <person name="Dluhos P."/>
            <person name="Patkova L."/>
            <person name="Nedelnik J."/>
            <person name="Repkova J."/>
        </authorList>
    </citation>
    <scope>NUCLEOTIDE SEQUENCE [LARGE SCALE GENOMIC DNA]</scope>
    <source>
        <strain evidence="3">cv. Tatra</strain>
        <tissue evidence="2">Young leaves</tissue>
    </source>
</reference>
<dbReference type="Pfam" id="PF13456">
    <property type="entry name" value="RVT_3"/>
    <property type="match status" value="1"/>
</dbReference>
<dbReference type="InterPro" id="IPR052929">
    <property type="entry name" value="RNase_H-like_EbsB-rel"/>
</dbReference>
<gene>
    <name evidence="2" type="ORF">L195_g048591</name>
</gene>
<dbReference type="PANTHER" id="PTHR47074:SF48">
    <property type="entry name" value="POLYNUCLEOTIDYL TRANSFERASE, RIBONUCLEASE H-LIKE SUPERFAMILY PROTEIN"/>
    <property type="match status" value="1"/>
</dbReference>
<name>A0A2K3JLQ8_TRIPR</name>
<organism evidence="2 3">
    <name type="scientific">Trifolium pratense</name>
    <name type="common">Red clover</name>
    <dbReference type="NCBI Taxonomy" id="57577"/>
    <lineage>
        <taxon>Eukaryota</taxon>
        <taxon>Viridiplantae</taxon>
        <taxon>Streptophyta</taxon>
        <taxon>Embryophyta</taxon>
        <taxon>Tracheophyta</taxon>
        <taxon>Spermatophyta</taxon>
        <taxon>Magnoliopsida</taxon>
        <taxon>eudicotyledons</taxon>
        <taxon>Gunneridae</taxon>
        <taxon>Pentapetalae</taxon>
        <taxon>rosids</taxon>
        <taxon>fabids</taxon>
        <taxon>Fabales</taxon>
        <taxon>Fabaceae</taxon>
        <taxon>Papilionoideae</taxon>
        <taxon>50 kb inversion clade</taxon>
        <taxon>NPAAA clade</taxon>
        <taxon>Hologalegina</taxon>
        <taxon>IRL clade</taxon>
        <taxon>Trifolieae</taxon>
        <taxon>Trifolium</taxon>
    </lineage>
</organism>
<sequence length="85" mass="9754">MSPFQCSETRLVLEYACMRDDQDRFVLAKTEWIAPCIDVELGEALGLLSALQWVNNLHLHNMNFEMDSKRAVDCLYSDTVNVSEL</sequence>
<evidence type="ECO:0000313" key="2">
    <source>
        <dbReference type="EMBL" id="PNX54968.1"/>
    </source>
</evidence>
<proteinExistence type="predicted"/>
<protein>
    <submittedName>
        <fullName evidence="2">Cytochrome p450</fullName>
    </submittedName>
</protein>
<evidence type="ECO:0000313" key="3">
    <source>
        <dbReference type="Proteomes" id="UP000236291"/>
    </source>
</evidence>
<accession>A0A2K3JLQ8</accession>
<dbReference type="Proteomes" id="UP000236291">
    <property type="component" value="Unassembled WGS sequence"/>
</dbReference>
<dbReference type="GO" id="GO:0003676">
    <property type="term" value="F:nucleic acid binding"/>
    <property type="evidence" value="ECO:0007669"/>
    <property type="project" value="InterPro"/>
</dbReference>
<dbReference type="GO" id="GO:0004523">
    <property type="term" value="F:RNA-DNA hybrid ribonuclease activity"/>
    <property type="evidence" value="ECO:0007669"/>
    <property type="project" value="InterPro"/>
</dbReference>
<dbReference type="PANTHER" id="PTHR47074">
    <property type="entry name" value="BNAC02G40300D PROTEIN"/>
    <property type="match status" value="1"/>
</dbReference>
<feature type="domain" description="RNase H type-1" evidence="1">
    <location>
        <begin position="17"/>
        <end position="80"/>
    </location>
</feature>
<evidence type="ECO:0000259" key="1">
    <source>
        <dbReference type="Pfam" id="PF13456"/>
    </source>
</evidence>